<name>A0AAW3APU0_9TRYP</name>
<dbReference type="Proteomes" id="UP001482455">
    <property type="component" value="Unassembled WGS sequence"/>
</dbReference>
<feature type="compositionally biased region" description="Low complexity" evidence="1">
    <location>
        <begin position="131"/>
        <end position="143"/>
    </location>
</feature>
<evidence type="ECO:0000313" key="2">
    <source>
        <dbReference type="EMBL" id="KAL0509399.1"/>
    </source>
</evidence>
<comment type="caution">
    <text evidence="2">The sequence shown here is derived from an EMBL/GenBank/DDBJ whole genome shotgun (WGS) entry which is preliminary data.</text>
</comment>
<feature type="region of interest" description="Disordered" evidence="1">
    <location>
        <begin position="952"/>
        <end position="972"/>
    </location>
</feature>
<feature type="region of interest" description="Disordered" evidence="1">
    <location>
        <begin position="1"/>
        <end position="23"/>
    </location>
</feature>
<evidence type="ECO:0000256" key="1">
    <source>
        <dbReference type="SAM" id="MobiDB-lite"/>
    </source>
</evidence>
<feature type="compositionally biased region" description="Polar residues" evidence="1">
    <location>
        <begin position="729"/>
        <end position="742"/>
    </location>
</feature>
<sequence length="1111" mass="118221">MPPKRKGTHAGTAPKTLKSRTASRAVASAADQCKSAALKKGTTPMVLAATAAAKPTGRKRGRPRSTNVLPVKVAGASAPLQPSAPPVSAAARRPRGKPDAGYLATSSTATGQAAAQPPQPPLKKAARTEPSKPASADAAASRPAATAAVVISATKAVGNDKHRDHGTTSEGGPKSASLLCRYLSLPMSTSTDISGVSDAQEWNTSDAVVFSTYLAKVQSHLTRHCCRQLARLTASTASAFLHAAALGEAALAATSSPPMVTRASSGSGDQGSLSPVEQLVDKQEQAYRTLRATIAASCALGHRSCQVLWGPRGSGKHRILRLLAHDVRRTPNTFVMELHGRLLKDDEAALGVIAQQLLSFLQSPQSAQLRAEHYLLRTGTFGFGQLFHFERHMRDDGVATAVVAAPGHSVRAIVGADALFTHASHHLAGDGGRNGPNRRQRPSTTTNPLAKTPHRGARRTRWHSSRHASGSLADSDADVSGEDAEEYGSGDEDDVQGSSVMVTSTTTYLTGGAASALPHLQRALLLLKSHGCNIVVCIRDIDVFGVRCDQLLYVLSGLMHDNDGGSGGGGAGSGGGMSLVLASAAPDIRQLEKRLSSRLTCEARYVPLLPWSLRNLLAATLHTMVQDASSQVRMREVERQRAELVAALSVEATKLRSRTDGVGKLQGREQELLKKLMADLEAQLHASDATLRELRGQRRHLSSLFDLEGTPMTARVGANEAGALTQGHYSASGWRSSELPPTQQQQQQRASGSASLTSPSFTTARTWSVSSLLAHSSLTLEVQCVMCEELLRQLCCATHARQARGLVGVDAVHGSCRSSLASLVTELSTELEQNSSTSSTVMAVLANHLCKAVSGAIDLLGGSGRRVLLRWLRARLQHEPIPPASVGAAPAEQASTACPAGVSPMILLSWREAAQCMVLHTSDCRTGLFEEAAENECCARVRLRPPFAFGNSKPAEMDGANGSRAEYHRPGSELPPLSLLPPHLHDLLADGQLVGMGYGSREALLVLFYMHVHHTSGLQERTVADLLEDVSSSLGTTAAAALDREAFRHAIRLLCRWRLLRVVEAHSQLLEICGSDARLREFLMTVLSKPEWCETELGLDAREIVRFRSLL</sequence>
<accession>A0AAW3APU0</accession>
<feature type="region of interest" description="Disordered" evidence="1">
    <location>
        <begin position="729"/>
        <end position="759"/>
    </location>
</feature>
<feature type="compositionally biased region" description="Basic residues" evidence="1">
    <location>
        <begin position="452"/>
        <end position="466"/>
    </location>
</feature>
<reference evidence="2 3" key="1">
    <citation type="submission" date="2024-02" db="EMBL/GenBank/DDBJ databases">
        <title>FIRST GENOME SEQUENCES OF Leishmania (Viannia) shawi, Leishmania (Viannia) lindenbergi AND Leishmania (Viannia) utingensis.</title>
        <authorList>
            <person name="Resadore F."/>
            <person name="Custodio M.G.F."/>
            <person name="Boite M.C."/>
            <person name="Cupolillo E."/>
            <person name="Ferreira G.E.M."/>
        </authorList>
    </citation>
    <scope>NUCLEOTIDE SEQUENCE [LARGE SCALE GENOMIC DNA]</scope>
    <source>
        <strain evidence="2 3">ITUB/BR/1977/M4964</strain>
    </source>
</reference>
<proteinExistence type="predicted"/>
<protein>
    <recommendedName>
        <fullName evidence="4">Origin recognition complex subunit 4 C-terminal domain-containing protein</fullName>
    </recommendedName>
</protein>
<gene>
    <name evidence="2" type="ORF">Q4I30_002797</name>
</gene>
<feature type="compositionally biased region" description="Low complexity" evidence="1">
    <location>
        <begin position="74"/>
        <end position="91"/>
    </location>
</feature>
<evidence type="ECO:0008006" key="4">
    <source>
        <dbReference type="Google" id="ProtNLM"/>
    </source>
</evidence>
<organism evidence="2 3">
    <name type="scientific">Leishmania utingensis</name>
    <dbReference type="NCBI Taxonomy" id="653362"/>
    <lineage>
        <taxon>Eukaryota</taxon>
        <taxon>Discoba</taxon>
        <taxon>Euglenozoa</taxon>
        <taxon>Kinetoplastea</taxon>
        <taxon>Metakinetoplastina</taxon>
        <taxon>Trypanosomatida</taxon>
        <taxon>Trypanosomatidae</taxon>
        <taxon>Leishmaniinae</taxon>
        <taxon>Leishmania</taxon>
    </lineage>
</organism>
<evidence type="ECO:0000313" key="3">
    <source>
        <dbReference type="Proteomes" id="UP001482455"/>
    </source>
</evidence>
<dbReference type="AlphaFoldDB" id="A0AAW3APU0"/>
<feature type="compositionally biased region" description="Low complexity" evidence="1">
    <location>
        <begin position="103"/>
        <end position="116"/>
    </location>
</feature>
<dbReference type="EMBL" id="JBAMZL010000019">
    <property type="protein sequence ID" value="KAL0509399.1"/>
    <property type="molecule type" value="Genomic_DNA"/>
</dbReference>
<feature type="compositionally biased region" description="Polar residues" evidence="1">
    <location>
        <begin position="749"/>
        <end position="759"/>
    </location>
</feature>
<feature type="compositionally biased region" description="Acidic residues" evidence="1">
    <location>
        <begin position="475"/>
        <end position="495"/>
    </location>
</feature>
<feature type="region of interest" description="Disordered" evidence="1">
    <location>
        <begin position="425"/>
        <end position="499"/>
    </location>
</feature>
<keyword evidence="3" id="KW-1185">Reference proteome</keyword>
<feature type="region of interest" description="Disordered" evidence="1">
    <location>
        <begin position="40"/>
        <end position="143"/>
    </location>
</feature>